<dbReference type="AlphaFoldDB" id="A0A2C9KV97"/>
<proteinExistence type="predicted"/>
<organism evidence="2 3">
    <name type="scientific">Biomphalaria glabrata</name>
    <name type="common">Bloodfluke planorb</name>
    <name type="synonym">Freshwater snail</name>
    <dbReference type="NCBI Taxonomy" id="6526"/>
    <lineage>
        <taxon>Eukaryota</taxon>
        <taxon>Metazoa</taxon>
        <taxon>Spiralia</taxon>
        <taxon>Lophotrochozoa</taxon>
        <taxon>Mollusca</taxon>
        <taxon>Gastropoda</taxon>
        <taxon>Heterobranchia</taxon>
        <taxon>Euthyneura</taxon>
        <taxon>Panpulmonata</taxon>
        <taxon>Hygrophila</taxon>
        <taxon>Lymnaeoidea</taxon>
        <taxon>Planorbidae</taxon>
        <taxon>Biomphalaria</taxon>
    </lineage>
</organism>
<evidence type="ECO:0000313" key="2">
    <source>
        <dbReference type="EnsemblMetazoa" id="BGLB023918-PD"/>
    </source>
</evidence>
<dbReference type="VEuPathDB" id="VectorBase:BGLB023918"/>
<protein>
    <submittedName>
        <fullName evidence="2">Uncharacterized protein</fullName>
    </submittedName>
</protein>
<dbReference type="OrthoDB" id="10680928at2759"/>
<dbReference type="EnsemblMetazoa" id="BGLB023918-RD">
    <property type="protein sequence ID" value="BGLB023918-PD"/>
    <property type="gene ID" value="BGLB023918"/>
</dbReference>
<dbReference type="Proteomes" id="UP000076420">
    <property type="component" value="Unassembled WGS sequence"/>
</dbReference>
<accession>A0A2C9KV97</accession>
<feature type="region of interest" description="Disordered" evidence="1">
    <location>
        <begin position="1"/>
        <end position="22"/>
    </location>
</feature>
<sequence length="223" mass="25007">MDPSGIIHSLNPNNPIQRPSNVECDPQYSPTLNLVCTAVGMFNNSKCTFYVTLNNSDHYEHTNISYGNEDGKPRCTLHLQSVDVGTEYNITVTIYPNVTGNDTDIQFGSSKTFTDFSRTTTIEKQFLCNEIEEEINITTYSSMPKDLYESLSFPLRNLTSQECNVSNLSFQNVTLCVNTSSLSAPGSFVCLTDEDNVFIYCYVNGTIKIVCFKNDKRSRGRTT</sequence>
<reference evidence="2" key="1">
    <citation type="submission" date="2020-05" db="UniProtKB">
        <authorList>
            <consortium name="EnsemblMetazoa"/>
        </authorList>
    </citation>
    <scope>IDENTIFICATION</scope>
    <source>
        <strain evidence="2">BB02</strain>
    </source>
</reference>
<evidence type="ECO:0000313" key="3">
    <source>
        <dbReference type="Proteomes" id="UP000076420"/>
    </source>
</evidence>
<name>A0A2C9KV97_BIOGL</name>
<dbReference type="VEuPathDB" id="VectorBase:BGLAX_042968"/>
<feature type="compositionally biased region" description="Polar residues" evidence="1">
    <location>
        <begin position="10"/>
        <end position="20"/>
    </location>
</feature>
<evidence type="ECO:0000256" key="1">
    <source>
        <dbReference type="SAM" id="MobiDB-lite"/>
    </source>
</evidence>
<gene>
    <name evidence="2" type="primary">106058223</name>
</gene>